<accession>A0A558R2Z5</accession>
<comment type="caution">
    <text evidence="2">The sequence shown here is derived from an EMBL/GenBank/DDBJ whole genome shotgun (WGS) entry which is preliminary data.</text>
</comment>
<dbReference type="Gene3D" id="3.30.70.100">
    <property type="match status" value="1"/>
</dbReference>
<dbReference type="EMBL" id="VNIM01000043">
    <property type="protein sequence ID" value="TVV73698.1"/>
    <property type="molecule type" value="Genomic_DNA"/>
</dbReference>
<sequence length="97" mass="10914">MIQELVEIHVIPGHEEAFVAAVAEAKPLFLAAKGCHGLSLHRSVEVQDLYRLLVQWETVDDHMVGFRNSDGFAEWRRLAGPHFARPPHVEHLEAVIA</sequence>
<keyword evidence="3" id="KW-1185">Reference proteome</keyword>
<dbReference type="Proteomes" id="UP000318681">
    <property type="component" value="Unassembled WGS sequence"/>
</dbReference>
<name>A0A558R2Z5_9SPHN</name>
<protein>
    <submittedName>
        <fullName evidence="2">Antibiotic biosynthesis monooxygenase</fullName>
    </submittedName>
</protein>
<dbReference type="PROSITE" id="PS51725">
    <property type="entry name" value="ABM"/>
    <property type="match status" value="1"/>
</dbReference>
<dbReference type="GO" id="GO:0004497">
    <property type="term" value="F:monooxygenase activity"/>
    <property type="evidence" value="ECO:0007669"/>
    <property type="project" value="UniProtKB-KW"/>
</dbReference>
<keyword evidence="2" id="KW-0560">Oxidoreductase</keyword>
<dbReference type="OrthoDB" id="9798157at2"/>
<evidence type="ECO:0000313" key="3">
    <source>
        <dbReference type="Proteomes" id="UP000318681"/>
    </source>
</evidence>
<feature type="domain" description="ABM" evidence="1">
    <location>
        <begin position="2"/>
        <end position="92"/>
    </location>
</feature>
<evidence type="ECO:0000313" key="2">
    <source>
        <dbReference type="EMBL" id="TVV73698.1"/>
    </source>
</evidence>
<gene>
    <name evidence="2" type="ORF">FOY91_11630</name>
</gene>
<dbReference type="InterPro" id="IPR011008">
    <property type="entry name" value="Dimeric_a/b-barrel"/>
</dbReference>
<dbReference type="Pfam" id="PF03992">
    <property type="entry name" value="ABM"/>
    <property type="match status" value="1"/>
</dbReference>
<keyword evidence="2" id="KW-0503">Monooxygenase</keyword>
<evidence type="ECO:0000259" key="1">
    <source>
        <dbReference type="PROSITE" id="PS51725"/>
    </source>
</evidence>
<dbReference type="InterPro" id="IPR007138">
    <property type="entry name" value="ABM_dom"/>
</dbReference>
<proteinExistence type="predicted"/>
<reference evidence="2 3" key="1">
    <citation type="submission" date="2019-07" db="EMBL/GenBank/DDBJ databases">
        <title>Sphingomonas solaris sp. nov., isolated from a solar panel from Boston, Massachusetts.</title>
        <authorList>
            <person name="Tanner K."/>
            <person name="Pascual J."/>
            <person name="Mancuso C."/>
            <person name="Pereto J."/>
            <person name="Khalil A."/>
            <person name="Vilanova C."/>
        </authorList>
    </citation>
    <scope>NUCLEOTIDE SEQUENCE [LARGE SCALE GENOMIC DNA]</scope>
    <source>
        <strain evidence="2 3">R4DWN</strain>
    </source>
</reference>
<dbReference type="SUPFAM" id="SSF54909">
    <property type="entry name" value="Dimeric alpha+beta barrel"/>
    <property type="match status" value="1"/>
</dbReference>
<dbReference type="RefSeq" id="WP_145151818.1">
    <property type="nucleotide sequence ID" value="NZ_VNIM01000043.1"/>
</dbReference>
<dbReference type="AlphaFoldDB" id="A0A558R2Z5"/>
<organism evidence="2 3">
    <name type="scientific">Alterirhizorhabdus solaris</name>
    <dbReference type="NCBI Taxonomy" id="2529389"/>
    <lineage>
        <taxon>Bacteria</taxon>
        <taxon>Pseudomonadati</taxon>
        <taxon>Pseudomonadota</taxon>
        <taxon>Alphaproteobacteria</taxon>
        <taxon>Sphingomonadales</taxon>
        <taxon>Rhizorhabdaceae</taxon>
        <taxon>Alterirhizorhabdus</taxon>
    </lineage>
</organism>